<organism evidence="1 2">
    <name type="scientific">Pistacia atlantica</name>
    <dbReference type="NCBI Taxonomy" id="434234"/>
    <lineage>
        <taxon>Eukaryota</taxon>
        <taxon>Viridiplantae</taxon>
        <taxon>Streptophyta</taxon>
        <taxon>Embryophyta</taxon>
        <taxon>Tracheophyta</taxon>
        <taxon>Spermatophyta</taxon>
        <taxon>Magnoliopsida</taxon>
        <taxon>eudicotyledons</taxon>
        <taxon>Gunneridae</taxon>
        <taxon>Pentapetalae</taxon>
        <taxon>rosids</taxon>
        <taxon>malvids</taxon>
        <taxon>Sapindales</taxon>
        <taxon>Anacardiaceae</taxon>
        <taxon>Pistacia</taxon>
    </lineage>
</organism>
<comment type="caution">
    <text evidence="1">The sequence shown here is derived from an EMBL/GenBank/DDBJ whole genome shotgun (WGS) entry which is preliminary data.</text>
</comment>
<keyword evidence="2" id="KW-1185">Reference proteome</keyword>
<gene>
    <name evidence="1" type="ORF">Patl1_20797</name>
</gene>
<sequence length="167" mass="19082">MSELGQAKRIIFLKTADGQLFEVDEPVAMEFEIVKSFFDENEDAADDTVVPLPNVSAEPLAGIIEFCKAHVEFRAKGAAGKDEVKKFNAEYIKEKSNEQLKELILAANYLNIKEMLDFLTETIANRLKNKSVEYVRAFFGIENDFKPQEEEAVRKEYEWAFEGVDED</sequence>
<evidence type="ECO:0000313" key="2">
    <source>
        <dbReference type="Proteomes" id="UP001164250"/>
    </source>
</evidence>
<accession>A0ACC1BLB9</accession>
<proteinExistence type="predicted"/>
<dbReference type="EMBL" id="CM047900">
    <property type="protein sequence ID" value="KAJ0099710.1"/>
    <property type="molecule type" value="Genomic_DNA"/>
</dbReference>
<protein>
    <submittedName>
        <fullName evidence="1">Uncharacterized protein</fullName>
    </submittedName>
</protein>
<evidence type="ECO:0000313" key="1">
    <source>
        <dbReference type="EMBL" id="KAJ0099710.1"/>
    </source>
</evidence>
<name>A0ACC1BLB9_9ROSI</name>
<reference evidence="2" key="1">
    <citation type="journal article" date="2023" name="G3 (Bethesda)">
        <title>Genome assembly and association tests identify interacting loci associated with vigor, precocity, and sex in interspecific pistachio rootstocks.</title>
        <authorList>
            <person name="Palmer W."/>
            <person name="Jacygrad E."/>
            <person name="Sagayaradj S."/>
            <person name="Cavanaugh K."/>
            <person name="Han R."/>
            <person name="Bertier L."/>
            <person name="Beede B."/>
            <person name="Kafkas S."/>
            <person name="Golino D."/>
            <person name="Preece J."/>
            <person name="Michelmore R."/>
        </authorList>
    </citation>
    <scope>NUCLEOTIDE SEQUENCE [LARGE SCALE GENOMIC DNA]</scope>
</reference>
<dbReference type="Proteomes" id="UP001164250">
    <property type="component" value="Chromosome 4"/>
</dbReference>